<dbReference type="InterPro" id="IPR002372">
    <property type="entry name" value="PQQ_rpt_dom"/>
</dbReference>
<keyword evidence="3" id="KW-1185">Reference proteome</keyword>
<dbReference type="EMBL" id="JBGMEK010000077">
    <property type="protein sequence ID" value="MFA0813215.1"/>
    <property type="molecule type" value="Genomic_DNA"/>
</dbReference>
<dbReference type="InterPro" id="IPR018391">
    <property type="entry name" value="PQQ_b-propeller_rpt"/>
</dbReference>
<comment type="caution">
    <text evidence="2">The sequence shown here is derived from an EMBL/GenBank/DDBJ whole genome shotgun (WGS) entry which is preliminary data.</text>
</comment>
<dbReference type="InterPro" id="IPR015943">
    <property type="entry name" value="WD40/YVTN_repeat-like_dom_sf"/>
</dbReference>
<dbReference type="PANTHER" id="PTHR34512">
    <property type="entry name" value="CELL SURFACE PROTEIN"/>
    <property type="match status" value="1"/>
</dbReference>
<dbReference type="Gene3D" id="2.130.10.10">
    <property type="entry name" value="YVTN repeat-like/Quinoprotein amine dehydrogenase"/>
    <property type="match status" value="1"/>
</dbReference>
<name>A0ABV4P4A8_9GAMM</name>
<proteinExistence type="predicted"/>
<feature type="domain" description="Pyrrolo-quinoline quinone repeat" evidence="1">
    <location>
        <begin position="169"/>
        <end position="297"/>
    </location>
</feature>
<dbReference type="InterPro" id="IPR011047">
    <property type="entry name" value="Quinoprotein_ADH-like_sf"/>
</dbReference>
<dbReference type="Proteomes" id="UP001569428">
    <property type="component" value="Unassembled WGS sequence"/>
</dbReference>
<sequence length="334" mass="35274">MGLSSEELDAAEMTLVSDSPLSALEGGAELEIRAFSALPEKLFQPGDGAGLSWSVLGATTVTLINNSNGTRIEGLQAQGVVRVAPTTTTTYTLLAKGPSGSKTAQIQVTLASEQPSNLWESGPPAKSLISHLSLQQVQLQPESIGASLTALEDNSVYQGNFDGNYYHFSADGELTWALDDIGVVMSQAAVSNGIAYVGANKAEGGRVFAVKADKSILWQVHTESGVIASPILSPDHSMIYAVSYSGTIYALNIADGSEQWRYQLPGGETVSTAPTLSEDGSVLYIHSTSHKVFALVTLDPIPDGPTIAFPTPDSEALPEQLSQPTLLWQRDLQP</sequence>
<evidence type="ECO:0000259" key="1">
    <source>
        <dbReference type="Pfam" id="PF13360"/>
    </source>
</evidence>
<dbReference type="PANTHER" id="PTHR34512:SF30">
    <property type="entry name" value="OUTER MEMBRANE PROTEIN ASSEMBLY FACTOR BAMB"/>
    <property type="match status" value="1"/>
</dbReference>
<accession>A0ABV4P4A8</accession>
<organism evidence="2 3">
    <name type="scientific">Microbulbifer epialgicus</name>
    <dbReference type="NCBI Taxonomy" id="393907"/>
    <lineage>
        <taxon>Bacteria</taxon>
        <taxon>Pseudomonadati</taxon>
        <taxon>Pseudomonadota</taxon>
        <taxon>Gammaproteobacteria</taxon>
        <taxon>Cellvibrionales</taxon>
        <taxon>Microbulbiferaceae</taxon>
        <taxon>Microbulbifer</taxon>
    </lineage>
</organism>
<evidence type="ECO:0000313" key="2">
    <source>
        <dbReference type="EMBL" id="MFA0813215.1"/>
    </source>
</evidence>
<reference evidence="2 3" key="1">
    <citation type="submission" date="2024-08" db="EMBL/GenBank/DDBJ databases">
        <authorList>
            <person name="Ishaq N."/>
        </authorList>
    </citation>
    <scope>NUCLEOTIDE SEQUENCE [LARGE SCALE GENOMIC DNA]</scope>
    <source>
        <strain evidence="2 3">DSM 18651</strain>
    </source>
</reference>
<dbReference type="SUPFAM" id="SSF50998">
    <property type="entry name" value="Quinoprotein alcohol dehydrogenase-like"/>
    <property type="match status" value="1"/>
</dbReference>
<protein>
    <submittedName>
        <fullName evidence="2">PQQ-binding-like beta-propeller repeat protein</fullName>
    </submittedName>
</protein>
<dbReference type="Pfam" id="PF13360">
    <property type="entry name" value="PQQ_2"/>
    <property type="match status" value="1"/>
</dbReference>
<dbReference type="SMART" id="SM00564">
    <property type="entry name" value="PQQ"/>
    <property type="match status" value="3"/>
</dbReference>
<evidence type="ECO:0000313" key="3">
    <source>
        <dbReference type="Proteomes" id="UP001569428"/>
    </source>
</evidence>
<dbReference type="RefSeq" id="WP_371840995.1">
    <property type="nucleotide sequence ID" value="NZ_JBGMEK010000077.1"/>
</dbReference>
<gene>
    <name evidence="2" type="ORF">ACCI49_20135</name>
</gene>